<keyword evidence="4" id="KW-1185">Reference proteome</keyword>
<feature type="coiled-coil region" evidence="1">
    <location>
        <begin position="115"/>
        <end position="142"/>
    </location>
</feature>
<evidence type="ECO:0000313" key="4">
    <source>
        <dbReference type="Proteomes" id="UP000298050"/>
    </source>
</evidence>
<name>A0A4Z0M8E5_9GAMM</name>
<dbReference type="SUPFAM" id="SSF53300">
    <property type="entry name" value="vWA-like"/>
    <property type="match status" value="1"/>
</dbReference>
<keyword evidence="1" id="KW-0175">Coiled coil</keyword>
<dbReference type="Pfam" id="PF13519">
    <property type="entry name" value="VWA_2"/>
    <property type="match status" value="1"/>
</dbReference>
<dbReference type="CDD" id="cd00198">
    <property type="entry name" value="vWFA"/>
    <property type="match status" value="1"/>
</dbReference>
<gene>
    <name evidence="3" type="ORF">E4634_02385</name>
</gene>
<sequence length="363" mass="39523">MARRKRSAIPFNLSFLDIMSCGFGAVVLVFLIIDHSVQAQSDEINRELLAEVNFMEEEVEEGQAGLVALRNTLSDVDLKLVEAQGRATRITDETADYEARIQSLLAENPDGAAEVGKLQAEIQSLEREVEKLRAAASEDSGRNARGFIGEGNRQYLTGLKLGGQRIAILVDTSSSMLADRLVNIIRLRNMEAGVQRKAEKWTRTLATVDWLLAQLPPGADYQVVAFGNQARFALPDTADRWLPVADRAILDKVSAELRQVVPTGGTSLENAFLALQRLVPAPDNIFLITDGLPTQGAGAPRGGKVSGKQRQELFASAVKKLPPGVPVNVILEPLEGDPMAAANYWRLAQVSQGSFLSPSRDWP</sequence>
<protein>
    <submittedName>
        <fullName evidence="3">VWA domain-containing protein</fullName>
    </submittedName>
</protein>
<dbReference type="AlphaFoldDB" id="A0A4Z0M8E5"/>
<dbReference type="Proteomes" id="UP000298050">
    <property type="component" value="Unassembled WGS sequence"/>
</dbReference>
<dbReference type="InterPro" id="IPR036465">
    <property type="entry name" value="vWFA_dom_sf"/>
</dbReference>
<dbReference type="Gene3D" id="3.40.50.410">
    <property type="entry name" value="von Willebrand factor, type A domain"/>
    <property type="match status" value="1"/>
</dbReference>
<dbReference type="EMBL" id="SRLE01000002">
    <property type="protein sequence ID" value="TGD75744.1"/>
    <property type="molecule type" value="Genomic_DNA"/>
</dbReference>
<dbReference type="InterPro" id="IPR002035">
    <property type="entry name" value="VWF_A"/>
</dbReference>
<evidence type="ECO:0000313" key="3">
    <source>
        <dbReference type="EMBL" id="TGD75744.1"/>
    </source>
</evidence>
<dbReference type="OrthoDB" id="185358at2"/>
<proteinExistence type="predicted"/>
<reference evidence="3 4" key="1">
    <citation type="submission" date="2019-04" db="EMBL/GenBank/DDBJ databases">
        <title>Taxonomy of novel Haliea sp. from mangrove soil of West Coast of India.</title>
        <authorList>
            <person name="Verma A."/>
            <person name="Kumar P."/>
            <person name="Krishnamurthi S."/>
        </authorList>
    </citation>
    <scope>NUCLEOTIDE SEQUENCE [LARGE SCALE GENOMIC DNA]</scope>
    <source>
        <strain evidence="3 4">SAOS-164</strain>
    </source>
</reference>
<accession>A0A4Z0M8E5</accession>
<evidence type="ECO:0000259" key="2">
    <source>
        <dbReference type="Pfam" id="PF13519"/>
    </source>
</evidence>
<dbReference type="RefSeq" id="WP_135440996.1">
    <property type="nucleotide sequence ID" value="NZ_SRLE01000002.1"/>
</dbReference>
<feature type="domain" description="VWFA" evidence="2">
    <location>
        <begin position="167"/>
        <end position="291"/>
    </location>
</feature>
<comment type="caution">
    <text evidence="3">The sequence shown here is derived from an EMBL/GenBank/DDBJ whole genome shotgun (WGS) entry which is preliminary data.</text>
</comment>
<evidence type="ECO:0000256" key="1">
    <source>
        <dbReference type="SAM" id="Coils"/>
    </source>
</evidence>
<organism evidence="3 4">
    <name type="scientific">Mangrovimicrobium sediminis</name>
    <dbReference type="NCBI Taxonomy" id="2562682"/>
    <lineage>
        <taxon>Bacteria</taxon>
        <taxon>Pseudomonadati</taxon>
        <taxon>Pseudomonadota</taxon>
        <taxon>Gammaproteobacteria</taxon>
        <taxon>Cellvibrionales</taxon>
        <taxon>Halieaceae</taxon>
        <taxon>Mangrovimicrobium</taxon>
    </lineage>
</organism>